<evidence type="ECO:0000256" key="3">
    <source>
        <dbReference type="ARBA" id="ARBA00022475"/>
    </source>
</evidence>
<name>A0A382CU16_9ZZZZ</name>
<organism evidence="9">
    <name type="scientific">marine metagenome</name>
    <dbReference type="NCBI Taxonomy" id="408172"/>
    <lineage>
        <taxon>unclassified sequences</taxon>
        <taxon>metagenomes</taxon>
        <taxon>ecological metagenomes</taxon>
    </lineage>
</organism>
<evidence type="ECO:0000256" key="2">
    <source>
        <dbReference type="ARBA" id="ARBA00022448"/>
    </source>
</evidence>
<dbReference type="GO" id="GO:0005886">
    <property type="term" value="C:plasma membrane"/>
    <property type="evidence" value="ECO:0007669"/>
    <property type="project" value="UniProtKB-SubCell"/>
</dbReference>
<evidence type="ECO:0000256" key="7">
    <source>
        <dbReference type="SAM" id="Phobius"/>
    </source>
</evidence>
<proteinExistence type="predicted"/>
<dbReference type="GO" id="GO:0022857">
    <property type="term" value="F:transmembrane transporter activity"/>
    <property type="evidence" value="ECO:0007669"/>
    <property type="project" value="InterPro"/>
</dbReference>
<feature type="transmembrane region" description="Helical" evidence="7">
    <location>
        <begin position="31"/>
        <end position="53"/>
    </location>
</feature>
<keyword evidence="6 7" id="KW-0472">Membrane</keyword>
<feature type="transmembrane region" description="Helical" evidence="7">
    <location>
        <begin position="305"/>
        <end position="324"/>
    </location>
</feature>
<dbReference type="SUPFAM" id="SSF103473">
    <property type="entry name" value="MFS general substrate transporter"/>
    <property type="match status" value="1"/>
</dbReference>
<feature type="transmembrane region" description="Helical" evidence="7">
    <location>
        <begin position="280"/>
        <end position="298"/>
    </location>
</feature>
<feature type="transmembrane region" description="Helical" evidence="7">
    <location>
        <begin position="330"/>
        <end position="353"/>
    </location>
</feature>
<feature type="transmembrane region" description="Helical" evidence="7">
    <location>
        <begin position="192"/>
        <end position="213"/>
    </location>
</feature>
<evidence type="ECO:0000313" key="9">
    <source>
        <dbReference type="EMBL" id="SVB29646.1"/>
    </source>
</evidence>
<evidence type="ECO:0000256" key="4">
    <source>
        <dbReference type="ARBA" id="ARBA00022692"/>
    </source>
</evidence>
<feature type="transmembrane region" description="Helical" evidence="7">
    <location>
        <begin position="365"/>
        <end position="387"/>
    </location>
</feature>
<keyword evidence="4 7" id="KW-0812">Transmembrane</keyword>
<dbReference type="AlphaFoldDB" id="A0A382CU16"/>
<dbReference type="InterPro" id="IPR020846">
    <property type="entry name" value="MFS_dom"/>
</dbReference>
<gene>
    <name evidence="9" type="ORF">METZ01_LOCUS182500</name>
</gene>
<accession>A0A382CU16</accession>
<protein>
    <recommendedName>
        <fullName evidence="8">Major facilitator superfamily (MFS) profile domain-containing protein</fullName>
    </recommendedName>
</protein>
<reference evidence="9" key="1">
    <citation type="submission" date="2018-05" db="EMBL/GenBank/DDBJ databases">
        <authorList>
            <person name="Lanie J.A."/>
            <person name="Ng W.-L."/>
            <person name="Kazmierczak K.M."/>
            <person name="Andrzejewski T.M."/>
            <person name="Davidsen T.M."/>
            <person name="Wayne K.J."/>
            <person name="Tettelin H."/>
            <person name="Glass J.I."/>
            <person name="Rusch D."/>
            <person name="Podicherti R."/>
            <person name="Tsui H.-C.T."/>
            <person name="Winkler M.E."/>
        </authorList>
    </citation>
    <scope>NUCLEOTIDE SEQUENCE</scope>
</reference>
<feature type="transmembrane region" description="Helical" evidence="7">
    <location>
        <begin position="125"/>
        <end position="142"/>
    </location>
</feature>
<feature type="transmembrane region" description="Helical" evidence="7">
    <location>
        <begin position="65"/>
        <end position="86"/>
    </location>
</feature>
<dbReference type="PANTHER" id="PTHR23513">
    <property type="entry name" value="INTEGRAL MEMBRANE EFFLUX PROTEIN-RELATED"/>
    <property type="match status" value="1"/>
</dbReference>
<evidence type="ECO:0000256" key="1">
    <source>
        <dbReference type="ARBA" id="ARBA00004651"/>
    </source>
</evidence>
<feature type="transmembrane region" description="Helical" evidence="7">
    <location>
        <begin position="234"/>
        <end position="260"/>
    </location>
</feature>
<dbReference type="CDD" id="cd06173">
    <property type="entry name" value="MFS_MefA_like"/>
    <property type="match status" value="1"/>
</dbReference>
<dbReference type="Gene3D" id="1.20.1250.20">
    <property type="entry name" value="MFS general substrate transporter like domains"/>
    <property type="match status" value="1"/>
</dbReference>
<feature type="transmembrane region" description="Helical" evidence="7">
    <location>
        <begin position="93"/>
        <end position="113"/>
    </location>
</feature>
<evidence type="ECO:0000256" key="6">
    <source>
        <dbReference type="ARBA" id="ARBA00023136"/>
    </source>
</evidence>
<keyword evidence="2" id="KW-0813">Transport</keyword>
<keyword evidence="5 7" id="KW-1133">Transmembrane helix</keyword>
<comment type="subcellular location">
    <subcellularLocation>
        <location evidence="1">Cell membrane</location>
        <topology evidence="1">Multi-pass membrane protein</topology>
    </subcellularLocation>
</comment>
<dbReference type="EMBL" id="UINC01036138">
    <property type="protein sequence ID" value="SVB29646.1"/>
    <property type="molecule type" value="Genomic_DNA"/>
</dbReference>
<feature type="transmembrane region" description="Helical" evidence="7">
    <location>
        <begin position="163"/>
        <end position="186"/>
    </location>
</feature>
<dbReference type="Pfam" id="PF05977">
    <property type="entry name" value="MFS_3"/>
    <property type="match status" value="1"/>
</dbReference>
<feature type="domain" description="Major facilitator superfamily (MFS) profile" evidence="8">
    <location>
        <begin position="28"/>
        <end position="418"/>
    </location>
</feature>
<dbReference type="PANTHER" id="PTHR23513:SF9">
    <property type="entry name" value="ENTEROBACTIN EXPORTER ENTS"/>
    <property type="match status" value="1"/>
</dbReference>
<keyword evidence="3" id="KW-1003">Cell membrane</keyword>
<dbReference type="PROSITE" id="PS50850">
    <property type="entry name" value="MFS"/>
    <property type="match status" value="1"/>
</dbReference>
<dbReference type="InterPro" id="IPR010290">
    <property type="entry name" value="TM_effector"/>
</dbReference>
<sequence>MENKTLSEPNLSLLERILTAVSALQHRNYRLYFFGLLISVTGFQMLLVIQGWLVWDITGDPSSLAFLGGVTAAPTVILNLFGGVVADRFNQRYLIMIVQGAIGLLLAALATLVYLDAAGLMQLELWHILLLSFLIAGTQSFDNPARQALYPHLINRKDLMNAVALNTVIWQVTRIIGPVLAGALIATAGAWIALYVAAVSFGCMVIAMIAINVPPIARAKAGNVLQSMGEGIGFVIHNHIFAFLIGMTFLNSFFGMSYIILLPIYATDILDVGPEGLGNMYAVGGIGAFAIVAIAAALSKSHLKGFYLITGAVVFGISIMLFAYSTNYYWSLLMLFVGGAAATFYMVLVQTTLQALVPDNIRGRVFSIYSLTWSLLPLGAFQAGLVADWVNPEFAIGLGGFIVASVALIVILTSHQVRTMGAVTQQALESIEPHGRVS</sequence>
<evidence type="ECO:0000256" key="5">
    <source>
        <dbReference type="ARBA" id="ARBA00022989"/>
    </source>
</evidence>
<evidence type="ECO:0000259" key="8">
    <source>
        <dbReference type="PROSITE" id="PS50850"/>
    </source>
</evidence>
<feature type="transmembrane region" description="Helical" evidence="7">
    <location>
        <begin position="393"/>
        <end position="412"/>
    </location>
</feature>
<dbReference type="InterPro" id="IPR036259">
    <property type="entry name" value="MFS_trans_sf"/>
</dbReference>